<comment type="caution">
    <text evidence="4">The sequence shown here is derived from an EMBL/GenBank/DDBJ whole genome shotgun (WGS) entry which is preliminary data.</text>
</comment>
<dbReference type="Pfam" id="PF01408">
    <property type="entry name" value="GFO_IDH_MocA"/>
    <property type="match status" value="1"/>
</dbReference>
<dbReference type="SUPFAM" id="SSF55347">
    <property type="entry name" value="Glyceraldehyde-3-phosphate dehydrogenase-like, C-terminal domain"/>
    <property type="match status" value="1"/>
</dbReference>
<feature type="domain" description="Gfo/Idh/MocA-like oxidoreductase C-terminal" evidence="3">
    <location>
        <begin position="168"/>
        <end position="322"/>
    </location>
</feature>
<dbReference type="InterPro" id="IPR004104">
    <property type="entry name" value="Gfo/Idh/MocA-like_OxRdtase_C"/>
</dbReference>
<dbReference type="Proteomes" id="UP000295636">
    <property type="component" value="Unassembled WGS sequence"/>
</dbReference>
<dbReference type="OrthoDB" id="2516106at2"/>
<dbReference type="Pfam" id="PF02894">
    <property type="entry name" value="GFO_IDH_MocA_C"/>
    <property type="match status" value="1"/>
</dbReference>
<dbReference type="InterPro" id="IPR000683">
    <property type="entry name" value="Gfo/Idh/MocA-like_OxRdtase_N"/>
</dbReference>
<keyword evidence="5" id="KW-1185">Reference proteome</keyword>
<accession>A0A4R5KYF7</accession>
<dbReference type="AlphaFoldDB" id="A0A4R5KYF7"/>
<evidence type="ECO:0000259" key="3">
    <source>
        <dbReference type="Pfam" id="PF02894"/>
    </source>
</evidence>
<dbReference type="InterPro" id="IPR036291">
    <property type="entry name" value="NAD(P)-bd_dom_sf"/>
</dbReference>
<protein>
    <submittedName>
        <fullName evidence="4">Gfo/Idh/MocA family oxidoreductase</fullName>
    </submittedName>
</protein>
<evidence type="ECO:0000256" key="1">
    <source>
        <dbReference type="ARBA" id="ARBA00010928"/>
    </source>
</evidence>
<evidence type="ECO:0000313" key="4">
    <source>
        <dbReference type="EMBL" id="TDG00266.1"/>
    </source>
</evidence>
<dbReference type="SUPFAM" id="SSF51735">
    <property type="entry name" value="NAD(P)-binding Rossmann-fold domains"/>
    <property type="match status" value="1"/>
</dbReference>
<name>A0A4R5KYF7_9BACL</name>
<feature type="domain" description="Gfo/Idh/MocA-like oxidoreductase N-terminal" evidence="2">
    <location>
        <begin position="7"/>
        <end position="123"/>
    </location>
</feature>
<dbReference type="InterPro" id="IPR052515">
    <property type="entry name" value="Gfo/Idh/MocA_Oxidoreductase"/>
</dbReference>
<dbReference type="GO" id="GO:0000166">
    <property type="term" value="F:nucleotide binding"/>
    <property type="evidence" value="ECO:0007669"/>
    <property type="project" value="InterPro"/>
</dbReference>
<organism evidence="4 5">
    <name type="scientific">Paenibacillus piri</name>
    <dbReference type="NCBI Taxonomy" id="2547395"/>
    <lineage>
        <taxon>Bacteria</taxon>
        <taxon>Bacillati</taxon>
        <taxon>Bacillota</taxon>
        <taxon>Bacilli</taxon>
        <taxon>Bacillales</taxon>
        <taxon>Paenibacillaceae</taxon>
        <taxon>Paenibacillus</taxon>
    </lineage>
</organism>
<comment type="similarity">
    <text evidence="1">Belongs to the Gfo/Idh/MocA family.</text>
</comment>
<reference evidence="4 5" key="1">
    <citation type="submission" date="2019-03" db="EMBL/GenBank/DDBJ databases">
        <title>This is whole genome sequence of Paenibacillus sp MS74 strain.</title>
        <authorList>
            <person name="Trinh H.N."/>
        </authorList>
    </citation>
    <scope>NUCLEOTIDE SEQUENCE [LARGE SCALE GENOMIC DNA]</scope>
    <source>
        <strain evidence="4 5">MS74</strain>
    </source>
</reference>
<proteinExistence type="inferred from homology"/>
<dbReference type="PANTHER" id="PTHR43249">
    <property type="entry name" value="UDP-N-ACETYL-2-AMINO-2-DEOXY-D-GLUCURONATE OXIDASE"/>
    <property type="match status" value="1"/>
</dbReference>
<evidence type="ECO:0000313" key="5">
    <source>
        <dbReference type="Proteomes" id="UP000295636"/>
    </source>
</evidence>
<dbReference type="Gene3D" id="3.30.360.10">
    <property type="entry name" value="Dihydrodipicolinate Reductase, domain 2"/>
    <property type="match status" value="1"/>
</dbReference>
<dbReference type="PANTHER" id="PTHR43249:SF1">
    <property type="entry name" value="D-GLUCOSIDE 3-DEHYDROGENASE"/>
    <property type="match status" value="1"/>
</dbReference>
<sequence>MTVEHVKICIIGAGRLASKRIYPYIAAAGGKLTGVCDLDRGKAEEKAYLYGGRAYTKVEAMLSAERPDGVIVCVGPEQHYELSQTILRLGFPVYTEKPPAPSARLALETARLSKETGLLCTTAFKKRYSTAYNRAKDWLSQFDPSELVSLSVDYASAPYANTSPRSEFLLDFAIHCIDATGYLFGDAQAVFCFAKGMDGYAVSVKYVNGAVGSFNFNCARSFAIPTEEVEISVYGRNFMTIHNSSCWKITEQDKTIEWREPPTFVSNGDSGNDTGHLAELADYFVALREGRTTRSDIYESYKSMVLYEAIKSSAETGQVVPVVFESL</sequence>
<evidence type="ECO:0000259" key="2">
    <source>
        <dbReference type="Pfam" id="PF01408"/>
    </source>
</evidence>
<dbReference type="EMBL" id="SMRT01000001">
    <property type="protein sequence ID" value="TDG00266.1"/>
    <property type="molecule type" value="Genomic_DNA"/>
</dbReference>
<dbReference type="Gene3D" id="3.40.50.720">
    <property type="entry name" value="NAD(P)-binding Rossmann-like Domain"/>
    <property type="match status" value="1"/>
</dbReference>
<gene>
    <name evidence="4" type="ORF">E1757_01080</name>
</gene>